<dbReference type="AlphaFoldDB" id="A0A9W6X9P3"/>
<organism evidence="3 4">
    <name type="scientific">Phytophthora lilii</name>
    <dbReference type="NCBI Taxonomy" id="2077276"/>
    <lineage>
        <taxon>Eukaryota</taxon>
        <taxon>Sar</taxon>
        <taxon>Stramenopiles</taxon>
        <taxon>Oomycota</taxon>
        <taxon>Peronosporomycetes</taxon>
        <taxon>Peronosporales</taxon>
        <taxon>Peronosporaceae</taxon>
        <taxon>Phytophthora</taxon>
    </lineage>
</organism>
<comment type="caution">
    <text evidence="3">The sequence shown here is derived from an EMBL/GenBank/DDBJ whole genome shotgun (WGS) entry which is preliminary data.</text>
</comment>
<name>A0A9W6X9P3_9STRA</name>
<feature type="domain" description="DUF6570" evidence="2">
    <location>
        <begin position="145"/>
        <end position="265"/>
    </location>
</feature>
<dbReference type="Pfam" id="PF20209">
    <property type="entry name" value="DUF6570"/>
    <property type="match status" value="1"/>
</dbReference>
<dbReference type="InterPro" id="IPR046700">
    <property type="entry name" value="DUF6570"/>
</dbReference>
<protein>
    <submittedName>
        <fullName evidence="3">Unnamed protein product</fullName>
    </submittedName>
</protein>
<reference evidence="3" key="1">
    <citation type="submission" date="2023-04" db="EMBL/GenBank/DDBJ databases">
        <title>Phytophthora lilii NBRC 32176.</title>
        <authorList>
            <person name="Ichikawa N."/>
            <person name="Sato H."/>
            <person name="Tonouchi N."/>
        </authorList>
    </citation>
    <scope>NUCLEOTIDE SEQUENCE</scope>
    <source>
        <strain evidence="3">NBRC 32176</strain>
    </source>
</reference>
<dbReference type="EMBL" id="BSXW01001175">
    <property type="protein sequence ID" value="GMF34354.1"/>
    <property type="molecule type" value="Genomic_DNA"/>
</dbReference>
<sequence length="337" mass="38062">MRNTQQRERRIRPFLKSISHSNKSKSTSDIRIIPSEFNSQAKFTDENNPAARLRIGKFLEEHPTPNDIALCTKPAQAGASEATNIWACASCGRIILHTDLERVYFKSLKDIGASVELSDKEIETLYRDTPEEIVRSSRQCKVDPRKSKYSVAAGHDYGRVGQLPALNDVSLACISPARLELSLSEEHSTGNAICFPLNGPCELARVLPNIDDACTPRVTFIGSLETWRIRRKLYLRLFDIPVDDVYEWLHALPGLNNIYKEKGIEVVYTPERRRLLRDIEASIKKNVHIADSAVASELDEETASEFGELEWANYSRDTKSCSPKHLLASRITFFSLL</sequence>
<evidence type="ECO:0000256" key="1">
    <source>
        <dbReference type="SAM" id="MobiDB-lite"/>
    </source>
</evidence>
<accession>A0A9W6X9P3</accession>
<evidence type="ECO:0000259" key="2">
    <source>
        <dbReference type="Pfam" id="PF20209"/>
    </source>
</evidence>
<keyword evidence="4" id="KW-1185">Reference proteome</keyword>
<gene>
    <name evidence="3" type="ORF">Plil01_001463600</name>
</gene>
<evidence type="ECO:0000313" key="4">
    <source>
        <dbReference type="Proteomes" id="UP001165083"/>
    </source>
</evidence>
<evidence type="ECO:0000313" key="3">
    <source>
        <dbReference type="EMBL" id="GMF34354.1"/>
    </source>
</evidence>
<proteinExistence type="predicted"/>
<dbReference type="Proteomes" id="UP001165083">
    <property type="component" value="Unassembled WGS sequence"/>
</dbReference>
<feature type="compositionally biased region" description="Low complexity" evidence="1">
    <location>
        <begin position="16"/>
        <end position="27"/>
    </location>
</feature>
<dbReference type="OrthoDB" id="128300at2759"/>
<feature type="region of interest" description="Disordered" evidence="1">
    <location>
        <begin position="1"/>
        <end position="27"/>
    </location>
</feature>